<evidence type="ECO:0000313" key="4">
    <source>
        <dbReference type="Proteomes" id="UP001600888"/>
    </source>
</evidence>
<organism evidence="3 4">
    <name type="scientific">Diaporthe vaccinii</name>
    <dbReference type="NCBI Taxonomy" id="105482"/>
    <lineage>
        <taxon>Eukaryota</taxon>
        <taxon>Fungi</taxon>
        <taxon>Dikarya</taxon>
        <taxon>Ascomycota</taxon>
        <taxon>Pezizomycotina</taxon>
        <taxon>Sordariomycetes</taxon>
        <taxon>Sordariomycetidae</taxon>
        <taxon>Diaporthales</taxon>
        <taxon>Diaporthaceae</taxon>
        <taxon>Diaporthe</taxon>
        <taxon>Diaporthe eres species complex</taxon>
    </lineage>
</organism>
<dbReference type="PANTHER" id="PTHR48050:SF13">
    <property type="entry name" value="STEROL 3-BETA-GLUCOSYLTRANSFERASE UGT80A2"/>
    <property type="match status" value="1"/>
</dbReference>
<dbReference type="SUPFAM" id="SSF53756">
    <property type="entry name" value="UDP-Glycosyltransferase/glycogen phosphorylase"/>
    <property type="match status" value="1"/>
</dbReference>
<dbReference type="EMBL" id="JBAWTH010000014">
    <property type="protein sequence ID" value="KAL2289151.1"/>
    <property type="molecule type" value="Genomic_DNA"/>
</dbReference>
<evidence type="ECO:0000259" key="2">
    <source>
        <dbReference type="Pfam" id="PF06722"/>
    </source>
</evidence>
<keyword evidence="1" id="KW-0808">Transferase</keyword>
<dbReference type="PANTHER" id="PTHR48050">
    <property type="entry name" value="STEROL 3-BETA-GLUCOSYLTRANSFERASE"/>
    <property type="match status" value="1"/>
</dbReference>
<feature type="domain" description="Erythromycin biosynthesis protein CIII-like C-terminal" evidence="2">
    <location>
        <begin position="281"/>
        <end position="381"/>
    </location>
</feature>
<evidence type="ECO:0000256" key="1">
    <source>
        <dbReference type="ARBA" id="ARBA00022679"/>
    </source>
</evidence>
<dbReference type="InterPro" id="IPR002213">
    <property type="entry name" value="UDP_glucos_trans"/>
</dbReference>
<accession>A0ABR4F3Q9</accession>
<dbReference type="InterPro" id="IPR050426">
    <property type="entry name" value="Glycosyltransferase_28"/>
</dbReference>
<reference evidence="3 4" key="1">
    <citation type="submission" date="2024-03" db="EMBL/GenBank/DDBJ databases">
        <title>A high-quality draft genome sequence of Diaporthe vaccinii, a causative agent of upright dieback and viscid rot disease in cranberry plants.</title>
        <authorList>
            <person name="Sarrasin M."/>
            <person name="Lang B.F."/>
            <person name="Burger G."/>
        </authorList>
    </citation>
    <scope>NUCLEOTIDE SEQUENCE [LARGE SCALE GENOMIC DNA]</scope>
    <source>
        <strain evidence="3 4">IS7</strain>
    </source>
</reference>
<dbReference type="Proteomes" id="UP001600888">
    <property type="component" value="Unassembled WGS sequence"/>
</dbReference>
<protein>
    <recommendedName>
        <fullName evidence="2">Erythromycin biosynthesis protein CIII-like C-terminal domain-containing protein</fullName>
    </recommendedName>
</protein>
<proteinExistence type="predicted"/>
<gene>
    <name evidence="3" type="ORF">FJTKL_02954</name>
</gene>
<keyword evidence="4" id="KW-1185">Reference proteome</keyword>
<dbReference type="CDD" id="cd03784">
    <property type="entry name" value="GT1_Gtf-like"/>
    <property type="match status" value="1"/>
</dbReference>
<dbReference type="InterPro" id="IPR010610">
    <property type="entry name" value="EryCIII-like_C"/>
</dbReference>
<name>A0ABR4F3Q9_9PEZI</name>
<dbReference type="Gene3D" id="3.40.50.2000">
    <property type="entry name" value="Glycogen Phosphorylase B"/>
    <property type="match status" value="2"/>
</dbReference>
<comment type="caution">
    <text evidence="3">The sequence shown here is derived from an EMBL/GenBank/DDBJ whole genome shotgun (WGS) entry which is preliminary data.</text>
</comment>
<evidence type="ECO:0000313" key="3">
    <source>
        <dbReference type="EMBL" id="KAL2289151.1"/>
    </source>
</evidence>
<dbReference type="Pfam" id="PF06722">
    <property type="entry name" value="EryCIII-like_C"/>
    <property type="match status" value="1"/>
</dbReference>
<sequence length="405" mass="42691">MAKFLLHTFYATGHVLPMQGVAKALVDRGHEVVWLTSPAQEARVKASGARFVATKEIDRVDKVLQGADPKTLEEIVDVFFGGRLVAQVADLRGVLADGFRPDVLVNDALPFGAAVLHELGEIPAYATLGVVPMYFREHAPKSTLGTLLSQPEIIVGCLNVQRADLGLGPIEPSQLLQYSPRLHIQASSPELEYEQALHPTEYVGPLISPLNGTSSALPGWWGEVEAPGGRRVVGITQGTFATDPTSLILPAIRALRSDASLLLVVPSQQAEEITQALLSDGSGGVPENLRLAAWLPYEALLPRCSVLVTNGGYGSVTQALAHGLPLVCAGTSEDKKDTAARVTRAGAGVDLGTDCPSPDQVRAAVAEILGDGRYRENAARVGLGLSSLGGAARACELLEGVVEGR</sequence>